<dbReference type="RefSeq" id="WP_281043335.1">
    <property type="nucleotide sequence ID" value="NZ_JARYGZ010000001.1"/>
</dbReference>
<evidence type="ECO:0000256" key="7">
    <source>
        <dbReference type="ARBA" id="ARBA00023150"/>
    </source>
</evidence>
<dbReference type="Proteomes" id="UP001160625">
    <property type="component" value="Unassembled WGS sequence"/>
</dbReference>
<proteinExistence type="inferred from homology"/>
<protein>
    <recommendedName>
        <fullName evidence="8">Molybdenum cofactor guanylyltransferase</fullName>
        <shortName evidence="8">MoCo guanylyltransferase</shortName>
        <ecNumber evidence="8">2.7.7.77</ecNumber>
    </recommendedName>
    <alternativeName>
        <fullName evidence="8">GTP:molybdopterin guanylyltransferase</fullName>
    </alternativeName>
    <alternativeName>
        <fullName evidence="8">Mo-MPT guanylyltransferase</fullName>
    </alternativeName>
    <alternativeName>
        <fullName evidence="8">Molybdopterin guanylyltransferase</fullName>
    </alternativeName>
    <alternativeName>
        <fullName evidence="8">Molybdopterin-guanine dinucleotide synthase</fullName>
        <shortName evidence="8">MGD synthase</shortName>
    </alternativeName>
</protein>
<dbReference type="InterPro" id="IPR025877">
    <property type="entry name" value="MobA-like_NTP_Trfase"/>
</dbReference>
<dbReference type="Gene3D" id="3.90.550.10">
    <property type="entry name" value="Spore Coat Polysaccharide Biosynthesis Protein SpsA, Chain A"/>
    <property type="match status" value="1"/>
</dbReference>
<feature type="binding site" evidence="8">
    <location>
        <position position="20"/>
    </location>
    <ligand>
        <name>GTP</name>
        <dbReference type="ChEBI" id="CHEBI:37565"/>
    </ligand>
</feature>
<evidence type="ECO:0000256" key="2">
    <source>
        <dbReference type="ARBA" id="ARBA00022679"/>
    </source>
</evidence>
<dbReference type="HAMAP" id="MF_00316">
    <property type="entry name" value="MobA"/>
    <property type="match status" value="1"/>
</dbReference>
<feature type="domain" description="MobA-like NTP transferase" evidence="9">
    <location>
        <begin position="5"/>
        <end position="133"/>
    </location>
</feature>
<evidence type="ECO:0000259" key="9">
    <source>
        <dbReference type="Pfam" id="PF12804"/>
    </source>
</evidence>
<comment type="subunit">
    <text evidence="8">Monomer.</text>
</comment>
<accession>A0ABT6MY92</accession>
<comment type="cofactor">
    <cofactor evidence="8">
        <name>Mg(2+)</name>
        <dbReference type="ChEBI" id="CHEBI:18420"/>
    </cofactor>
</comment>
<feature type="binding site" evidence="8">
    <location>
        <position position="93"/>
    </location>
    <ligand>
        <name>GTP</name>
        <dbReference type="ChEBI" id="CHEBI:37565"/>
    </ligand>
</feature>
<keyword evidence="4 8" id="KW-0547">Nucleotide-binding</keyword>
<dbReference type="SUPFAM" id="SSF53448">
    <property type="entry name" value="Nucleotide-diphospho-sugar transferases"/>
    <property type="match status" value="1"/>
</dbReference>
<feature type="binding site" evidence="8">
    <location>
        <begin position="8"/>
        <end position="10"/>
    </location>
    <ligand>
        <name>GTP</name>
        <dbReference type="ChEBI" id="CHEBI:37565"/>
    </ligand>
</feature>
<keyword evidence="3 8" id="KW-0479">Metal-binding</keyword>
<feature type="binding site" evidence="8">
    <location>
        <position position="93"/>
    </location>
    <ligand>
        <name>Mg(2+)</name>
        <dbReference type="ChEBI" id="CHEBI:18420"/>
    </ligand>
</feature>
<evidence type="ECO:0000256" key="4">
    <source>
        <dbReference type="ARBA" id="ARBA00022741"/>
    </source>
</evidence>
<dbReference type="EC" id="2.7.7.77" evidence="8"/>
<keyword evidence="1 8" id="KW-0963">Cytoplasm</keyword>
<keyword evidence="6 8" id="KW-0342">GTP-binding</keyword>
<sequence>MRVLGAILGGGRSSRFGSDKALAVIDGRPMLEHVAERLRGQCDGLVVAGRDWPGLTRVDDRPEPGLGPLGGLAGALAHARDHGFDAVLTSSCDLPALPGDLLDMLGAPDALLQRQPTIALWSADHAEGLAAYLASGRSRSVRAWAETIKASTIAWGDGLANINTPEDLAEFSRSERPRSSR</sequence>
<reference evidence="10" key="1">
    <citation type="submission" date="2023-04" db="EMBL/GenBank/DDBJ databases">
        <title>Sphingomonas sp. MAHUQ-71 isolated from rice field.</title>
        <authorList>
            <person name="Huq M.A."/>
        </authorList>
    </citation>
    <scope>NUCLEOTIDE SEQUENCE</scope>
    <source>
        <strain evidence="10">MAHUQ-71</strain>
    </source>
</reference>
<evidence type="ECO:0000313" key="11">
    <source>
        <dbReference type="Proteomes" id="UP001160625"/>
    </source>
</evidence>
<evidence type="ECO:0000313" key="10">
    <source>
        <dbReference type="EMBL" id="MDH7638011.1"/>
    </source>
</evidence>
<evidence type="ECO:0000256" key="6">
    <source>
        <dbReference type="ARBA" id="ARBA00023134"/>
    </source>
</evidence>
<keyword evidence="11" id="KW-1185">Reference proteome</keyword>
<dbReference type="PANTHER" id="PTHR19136:SF81">
    <property type="entry name" value="MOLYBDENUM COFACTOR GUANYLYLTRANSFERASE"/>
    <property type="match status" value="1"/>
</dbReference>
<comment type="function">
    <text evidence="8">Transfers a GMP moiety from GTP to Mo-molybdopterin (Mo-MPT) cofactor (Moco or molybdenum cofactor) to form Mo-molybdopterin guanine dinucleotide (Mo-MGD) cofactor.</text>
</comment>
<comment type="caution">
    <text evidence="8">Lacks conserved residue(s) required for the propagation of feature annotation.</text>
</comment>
<dbReference type="CDD" id="cd02503">
    <property type="entry name" value="MobA"/>
    <property type="match status" value="1"/>
</dbReference>
<evidence type="ECO:0000256" key="5">
    <source>
        <dbReference type="ARBA" id="ARBA00022842"/>
    </source>
</evidence>
<evidence type="ECO:0000256" key="8">
    <source>
        <dbReference type="HAMAP-Rule" id="MF_00316"/>
    </source>
</evidence>
<keyword evidence="2 8" id="KW-0808">Transferase</keyword>
<dbReference type="PANTHER" id="PTHR19136">
    <property type="entry name" value="MOLYBDENUM COFACTOR GUANYLYLTRANSFERASE"/>
    <property type="match status" value="1"/>
</dbReference>
<keyword evidence="7 8" id="KW-0501">Molybdenum cofactor biosynthesis</keyword>
<evidence type="ECO:0000256" key="3">
    <source>
        <dbReference type="ARBA" id="ARBA00022723"/>
    </source>
</evidence>
<comment type="catalytic activity">
    <reaction evidence="8">
        <text>Mo-molybdopterin + GTP + H(+) = Mo-molybdopterin guanine dinucleotide + diphosphate</text>
        <dbReference type="Rhea" id="RHEA:34243"/>
        <dbReference type="ChEBI" id="CHEBI:15378"/>
        <dbReference type="ChEBI" id="CHEBI:33019"/>
        <dbReference type="ChEBI" id="CHEBI:37565"/>
        <dbReference type="ChEBI" id="CHEBI:71302"/>
        <dbReference type="ChEBI" id="CHEBI:71310"/>
        <dbReference type="EC" id="2.7.7.77"/>
    </reaction>
</comment>
<organism evidence="10 11">
    <name type="scientific">Sphingomonas oryzagri</name>
    <dbReference type="NCBI Taxonomy" id="3042314"/>
    <lineage>
        <taxon>Bacteria</taxon>
        <taxon>Pseudomonadati</taxon>
        <taxon>Pseudomonadota</taxon>
        <taxon>Alphaproteobacteria</taxon>
        <taxon>Sphingomonadales</taxon>
        <taxon>Sphingomonadaceae</taxon>
        <taxon>Sphingomonas</taxon>
    </lineage>
</organism>
<dbReference type="EMBL" id="JARYGZ010000001">
    <property type="protein sequence ID" value="MDH7638011.1"/>
    <property type="molecule type" value="Genomic_DNA"/>
</dbReference>
<comment type="subcellular location">
    <subcellularLocation>
        <location evidence="8">Cytoplasm</location>
    </subcellularLocation>
</comment>
<dbReference type="GO" id="GO:0061603">
    <property type="term" value="F:molybdenum cofactor guanylyltransferase activity"/>
    <property type="evidence" value="ECO:0007669"/>
    <property type="project" value="UniProtKB-EC"/>
</dbReference>
<comment type="similarity">
    <text evidence="8">Belongs to the MobA family.</text>
</comment>
<feature type="binding site" evidence="8">
    <location>
        <position position="59"/>
    </location>
    <ligand>
        <name>GTP</name>
        <dbReference type="ChEBI" id="CHEBI:37565"/>
    </ligand>
</feature>
<name>A0ABT6MY92_9SPHN</name>
<dbReference type="InterPro" id="IPR029044">
    <property type="entry name" value="Nucleotide-diphossugar_trans"/>
</dbReference>
<dbReference type="InterPro" id="IPR013482">
    <property type="entry name" value="Molybde_CF_guanTrfase"/>
</dbReference>
<keyword evidence="10" id="KW-0548">Nucleotidyltransferase</keyword>
<comment type="domain">
    <text evidence="8">The N-terminal domain determines nucleotide recognition and specific binding, while the C-terminal domain determines the specific binding to the target protein.</text>
</comment>
<evidence type="ECO:0000256" key="1">
    <source>
        <dbReference type="ARBA" id="ARBA00022490"/>
    </source>
</evidence>
<comment type="caution">
    <text evidence="10">The sequence shown here is derived from an EMBL/GenBank/DDBJ whole genome shotgun (WGS) entry which is preliminary data.</text>
</comment>
<gene>
    <name evidence="8" type="primary">mobA</name>
    <name evidence="10" type="ORF">QGN17_04640</name>
</gene>
<dbReference type="Pfam" id="PF12804">
    <property type="entry name" value="NTP_transf_3"/>
    <property type="match status" value="1"/>
</dbReference>
<keyword evidence="5 8" id="KW-0460">Magnesium</keyword>